<name>A0AAN9GBF5_9CAEN</name>
<dbReference type="PANTHER" id="PTHR13693">
    <property type="entry name" value="CLASS II AMINOTRANSFERASE/8-AMINO-7-OXONONANOATE SYNTHASE"/>
    <property type="match status" value="1"/>
</dbReference>
<comment type="caution">
    <text evidence="10">The sequence shown here is derived from an EMBL/GenBank/DDBJ whole genome shotgun (WGS) entry which is preliminary data.</text>
</comment>
<dbReference type="GO" id="GO:0030170">
    <property type="term" value="F:pyridoxal phosphate binding"/>
    <property type="evidence" value="ECO:0007669"/>
    <property type="project" value="UniProtKB-UniRule"/>
</dbReference>
<comment type="cofactor">
    <cofactor evidence="1 6">
        <name>pyridoxal 5'-phosphate</name>
        <dbReference type="ChEBI" id="CHEBI:597326"/>
    </cofactor>
</comment>
<feature type="domain" description="5-aminolevulinate synthase presequence" evidence="9">
    <location>
        <begin position="5"/>
        <end position="110"/>
    </location>
</feature>
<evidence type="ECO:0000256" key="6">
    <source>
        <dbReference type="RuleBase" id="RU910713"/>
    </source>
</evidence>
<dbReference type="EC" id="2.3.1.37" evidence="6"/>
<evidence type="ECO:0000256" key="4">
    <source>
        <dbReference type="ARBA" id="ARBA00022898"/>
    </source>
</evidence>
<dbReference type="NCBIfam" id="TIGR01821">
    <property type="entry name" value="5aminolev_synth"/>
    <property type="match status" value="1"/>
</dbReference>
<gene>
    <name evidence="10" type="ORF">V1264_020359</name>
</gene>
<dbReference type="CDD" id="cd06454">
    <property type="entry name" value="KBL_like"/>
    <property type="match status" value="1"/>
</dbReference>
<keyword evidence="5 6" id="KW-0012">Acyltransferase</keyword>
<dbReference type="FunFam" id="3.40.640.10:FF:000006">
    <property type="entry name" value="5-aminolevulinate synthase, mitochondrial"/>
    <property type="match status" value="1"/>
</dbReference>
<dbReference type="GO" id="GO:0005759">
    <property type="term" value="C:mitochondrial matrix"/>
    <property type="evidence" value="ECO:0007669"/>
    <property type="project" value="InterPro"/>
</dbReference>
<comment type="catalytic activity">
    <reaction evidence="6">
        <text>succinyl-CoA + glycine + H(+) = 5-aminolevulinate + CO2 + CoA</text>
        <dbReference type="Rhea" id="RHEA:12921"/>
        <dbReference type="ChEBI" id="CHEBI:15378"/>
        <dbReference type="ChEBI" id="CHEBI:16526"/>
        <dbReference type="ChEBI" id="CHEBI:57287"/>
        <dbReference type="ChEBI" id="CHEBI:57292"/>
        <dbReference type="ChEBI" id="CHEBI:57305"/>
        <dbReference type="ChEBI" id="CHEBI:356416"/>
        <dbReference type="EC" id="2.3.1.37"/>
    </reaction>
</comment>
<evidence type="ECO:0000313" key="11">
    <source>
        <dbReference type="Proteomes" id="UP001374579"/>
    </source>
</evidence>
<dbReference type="InterPro" id="IPR004839">
    <property type="entry name" value="Aminotransferase_I/II_large"/>
</dbReference>
<evidence type="ECO:0000256" key="1">
    <source>
        <dbReference type="ARBA" id="ARBA00001933"/>
    </source>
</evidence>
<dbReference type="GO" id="GO:0048821">
    <property type="term" value="P:erythrocyte development"/>
    <property type="evidence" value="ECO:0007669"/>
    <property type="project" value="TreeGrafter"/>
</dbReference>
<evidence type="ECO:0000256" key="3">
    <source>
        <dbReference type="ARBA" id="ARBA00022679"/>
    </source>
</evidence>
<protein>
    <recommendedName>
        <fullName evidence="6">5-aminolevulinate synthase</fullName>
        <ecNumber evidence="6">2.3.1.37</ecNumber>
    </recommendedName>
    <alternativeName>
        <fullName evidence="6">5-aminolevulinic acid synthase</fullName>
    </alternativeName>
    <alternativeName>
        <fullName evidence="6">Delta-ALA synthase</fullName>
    </alternativeName>
    <alternativeName>
        <fullName evidence="6">Delta-aminolevulinate synthase</fullName>
    </alternativeName>
</protein>
<dbReference type="InterPro" id="IPR050087">
    <property type="entry name" value="AON_synthase_class-II"/>
</dbReference>
<comment type="similarity">
    <text evidence="2 6">Belongs to the class-II pyridoxal-phosphate-dependent aminotransferase family.</text>
</comment>
<keyword evidence="11" id="KW-1185">Reference proteome</keyword>
<dbReference type="InterPro" id="IPR015118">
    <property type="entry name" value="5aminolev_synth_preseq"/>
</dbReference>
<dbReference type="SUPFAM" id="SSF53383">
    <property type="entry name" value="PLP-dependent transferases"/>
    <property type="match status" value="1"/>
</dbReference>
<proteinExistence type="inferred from homology"/>
<feature type="region of interest" description="Disordered" evidence="7">
    <location>
        <begin position="45"/>
        <end position="80"/>
    </location>
</feature>
<dbReference type="Pfam" id="PF00155">
    <property type="entry name" value="Aminotran_1_2"/>
    <property type="match status" value="1"/>
</dbReference>
<comment type="pathway">
    <text evidence="6">Porphyrin-containing compound metabolism; protoporphyrin-IX biosynthesis; 5-aminolevulinate from glycine: step 1/1.</text>
</comment>
<evidence type="ECO:0000256" key="7">
    <source>
        <dbReference type="SAM" id="MobiDB-lite"/>
    </source>
</evidence>
<dbReference type="Gene3D" id="3.40.640.10">
    <property type="entry name" value="Type I PLP-dependent aspartate aminotransferase-like (Major domain)"/>
    <property type="match status" value="1"/>
</dbReference>
<evidence type="ECO:0000256" key="5">
    <source>
        <dbReference type="ARBA" id="ARBA00023315"/>
    </source>
</evidence>
<evidence type="ECO:0000259" key="8">
    <source>
        <dbReference type="Pfam" id="PF00155"/>
    </source>
</evidence>
<reference evidence="10 11" key="1">
    <citation type="submission" date="2024-02" db="EMBL/GenBank/DDBJ databases">
        <title>Chromosome-scale genome assembly of the rough periwinkle Littorina saxatilis.</title>
        <authorList>
            <person name="De Jode A."/>
            <person name="Faria R."/>
            <person name="Formenti G."/>
            <person name="Sims Y."/>
            <person name="Smith T.P."/>
            <person name="Tracey A."/>
            <person name="Wood J.M.D."/>
            <person name="Zagrodzka Z.B."/>
            <person name="Johannesson K."/>
            <person name="Butlin R.K."/>
            <person name="Leder E.H."/>
        </authorList>
    </citation>
    <scope>NUCLEOTIDE SEQUENCE [LARGE SCALE GENOMIC DNA]</scope>
    <source>
        <strain evidence="10">Snail1</strain>
        <tissue evidence="10">Muscle</tissue>
    </source>
</reference>
<dbReference type="Gene3D" id="3.90.1150.10">
    <property type="entry name" value="Aspartate Aminotransferase, domain 1"/>
    <property type="match status" value="1"/>
</dbReference>
<feature type="domain" description="Aminotransferase class I/classII large" evidence="8">
    <location>
        <begin position="167"/>
        <end position="512"/>
    </location>
</feature>
<organism evidence="10 11">
    <name type="scientific">Littorina saxatilis</name>
    <dbReference type="NCBI Taxonomy" id="31220"/>
    <lineage>
        <taxon>Eukaryota</taxon>
        <taxon>Metazoa</taxon>
        <taxon>Spiralia</taxon>
        <taxon>Lophotrochozoa</taxon>
        <taxon>Mollusca</taxon>
        <taxon>Gastropoda</taxon>
        <taxon>Caenogastropoda</taxon>
        <taxon>Littorinimorpha</taxon>
        <taxon>Littorinoidea</taxon>
        <taxon>Littorinidae</taxon>
        <taxon>Littorina</taxon>
    </lineage>
</organism>
<evidence type="ECO:0000259" key="9">
    <source>
        <dbReference type="Pfam" id="PF09029"/>
    </source>
</evidence>
<dbReference type="InterPro" id="IPR015424">
    <property type="entry name" value="PyrdxlP-dep_Trfase"/>
</dbReference>
<dbReference type="PANTHER" id="PTHR13693:SF102">
    <property type="entry name" value="2-AMINO-3-KETOBUTYRATE COENZYME A LIGASE, MITOCHONDRIAL"/>
    <property type="match status" value="1"/>
</dbReference>
<dbReference type="GO" id="GO:0006782">
    <property type="term" value="P:protoporphyrinogen IX biosynthetic process"/>
    <property type="evidence" value="ECO:0007669"/>
    <property type="project" value="UniProtKB-UniRule"/>
</dbReference>
<dbReference type="Proteomes" id="UP001374579">
    <property type="component" value="Unassembled WGS sequence"/>
</dbReference>
<dbReference type="InterPro" id="IPR010961">
    <property type="entry name" value="4pyrrol_synth_NH2levulA_synth"/>
</dbReference>
<dbReference type="InterPro" id="IPR015421">
    <property type="entry name" value="PyrdxlP-dep_Trfase_major"/>
</dbReference>
<dbReference type="Pfam" id="PF09029">
    <property type="entry name" value="Preseq_ALAS"/>
    <property type="match status" value="1"/>
</dbReference>
<accession>A0AAN9GBF5</accession>
<keyword evidence="6" id="KW-0350">Heme biosynthesis</keyword>
<dbReference type="InterPro" id="IPR015422">
    <property type="entry name" value="PyrdxlP-dep_Trfase_small"/>
</dbReference>
<dbReference type="GO" id="GO:0042541">
    <property type="term" value="P:hemoglobin biosynthetic process"/>
    <property type="evidence" value="ECO:0007669"/>
    <property type="project" value="TreeGrafter"/>
</dbReference>
<dbReference type="AlphaFoldDB" id="A0AAN9GBF5"/>
<evidence type="ECO:0000313" key="10">
    <source>
        <dbReference type="EMBL" id="KAK7102077.1"/>
    </source>
</evidence>
<dbReference type="EMBL" id="JBAMIC010000010">
    <property type="protein sequence ID" value="KAK7102077.1"/>
    <property type="molecule type" value="Genomic_DNA"/>
</dbReference>
<sequence length="567" mass="61485">MKLACPFLNKFSMSGIRQCAPQLLNMAKSCPIMSRTKVAAHSSAAANAGGSSNNAGSDATSGTKRAVSTTTTSSSATGLAAEGATSKCPFLSNDMTIRMTSQAQQDDAIQMEEDPVEEQGPTFNYEDFFATELEKKKRDHTYRTFRKVMRAGPAFPHALESTNGEKDITVWCSNDYHGMSWHPAVLQAVRGALDKHGAGAGGTRNISGNSPLHEELEKLVADLHQKEAGLVFTSCYVANDTTLFTLGKALPNLHYFSDAGNHASMIHGIKTSGAPKHIFRHNDPLHLEEMLRKVDPNVPKIVAFETVHSMDGSICPTNELCDVAHKYGALTFVDEVHAVGLYGHHGAGVGEQDNCLHKMDIISGTLGKAFGNMGGYIASSSKLIDMIRSYGAGFIFTTSLPPTVLAGCSASIKVLASDEGRELRSQQQNNVRYIRDKLVEAGLPAMHSPSHIIPIHVGDAEVSAAVSNELMERFGIYVQAINYPTVARGSERLRLAPTAHHTQEMMDYFVESVTTVWREAGLPMFQRAHPKACESCKQELSLPKLYGAEPICMRSNCTYQSMQATLA</sequence>
<keyword evidence="4 6" id="KW-0663">Pyridoxal phosphate</keyword>
<evidence type="ECO:0000256" key="2">
    <source>
        <dbReference type="ARBA" id="ARBA00008392"/>
    </source>
</evidence>
<dbReference type="GO" id="GO:0003870">
    <property type="term" value="F:5-aminolevulinate synthase activity"/>
    <property type="evidence" value="ECO:0007669"/>
    <property type="project" value="UniProtKB-EC"/>
</dbReference>
<keyword evidence="3 6" id="KW-0808">Transferase</keyword>